<organism evidence="2 3">
    <name type="scientific">Oopsacas minuta</name>
    <dbReference type="NCBI Taxonomy" id="111878"/>
    <lineage>
        <taxon>Eukaryota</taxon>
        <taxon>Metazoa</taxon>
        <taxon>Porifera</taxon>
        <taxon>Hexactinellida</taxon>
        <taxon>Hexasterophora</taxon>
        <taxon>Lyssacinosida</taxon>
        <taxon>Leucopsacidae</taxon>
        <taxon>Oopsacas</taxon>
    </lineage>
</organism>
<dbReference type="InterPro" id="IPR012337">
    <property type="entry name" value="RNaseH-like_sf"/>
</dbReference>
<dbReference type="Pfam" id="PF05699">
    <property type="entry name" value="Dimer_Tnp_hAT"/>
    <property type="match status" value="1"/>
</dbReference>
<dbReference type="AlphaFoldDB" id="A0AAV7JIB3"/>
<dbReference type="InterPro" id="IPR025398">
    <property type="entry name" value="DUF4371"/>
</dbReference>
<dbReference type="Proteomes" id="UP001165289">
    <property type="component" value="Unassembled WGS sequence"/>
</dbReference>
<proteinExistence type="predicted"/>
<dbReference type="InterPro" id="IPR008906">
    <property type="entry name" value="HATC_C_dom"/>
</dbReference>
<dbReference type="GO" id="GO:0046983">
    <property type="term" value="F:protein dimerization activity"/>
    <property type="evidence" value="ECO:0007669"/>
    <property type="project" value="InterPro"/>
</dbReference>
<sequence length="964" mass="109724">MEFAYKTKHNLKFHKHFLNTRKVIPYSVLGAPKNTFEVATGTSSKFSKTELSTERLQTTSLCDGDSTSLMCLDDRQKRRKIDISDIENIIVMETSLAHDETSSSLDCGSLCDDGSCIETENATCPMIEQPLNSSATKVDYEIAGMVGDIIELLEKGKALYESFEGEGYCEVIFMSSVEDFASELNDKSHFLLSSTEKAISIQAEKVNVTPSITAGTESCVISNDPAERKGIQLNDQQKHFLISKGSYQPLFKDYPCNKAISKSKQNPFSSKWYETLPYLEYSPSLDRAFCFACSLFGNNPRSSCTETSWSHDGVNRWDKMKSRGKNKKGKLFEHFNSSSHRLAAERLRSFKLESTHVDVVISSARKKQLAQEEQERLQNRKVINVLLDCCRYLSRQALAFRGSDNDINGNFRQIVNLVSRWIPFMKNWIVTPHSRPYHVTYLSAKSQNEFISILGSETRKILTEQVRSSGVYAVMADTTPDIGHVDQISLILRFVNEQFQIEERLLMISEINDKTGDGFAQKVIKMLEELQLPLTSVRFQCYDTTASMSGAYNGAQAKLSEHLGRTIPYITCMGHKTNLCVEHSCKVSLMIDEFFFTLQDMYNFLTRSTSRFGKLKKNIESLQEGLIMKNLSKTRWIGRAESIRAVWISYEIVIDTLDDINNFEGGDRDARRTSVNLLDRIKSFEFYLSLLFMKNIMYKTKIVVLEVQEIDQDILASLDVMRHTRDAMLRIREDNVGLDGIISAAADKCKSVGIDVDYEFLKKHRRRKLPIRFHENTENASAPAPLFNQHYRQEMVKVVDRLVSDMEEVNEHLTNIVLPVTILLPNNIAKCTMQQVEKLCATFPDDLNNPDALLADIEMMGNDIEKSDAKNLREAAKCLLGYKRFYPTLAKAYQLALTIPVSVASNERSFSTLRLVKNYLRSTMKENRLDDLMIISSAKDILDNLDLDNLAGSWFICKTRKIKI</sequence>
<evidence type="ECO:0000313" key="3">
    <source>
        <dbReference type="Proteomes" id="UP001165289"/>
    </source>
</evidence>
<feature type="domain" description="TTF-type" evidence="1">
    <location>
        <begin position="264"/>
        <end position="357"/>
    </location>
</feature>
<evidence type="ECO:0000259" key="1">
    <source>
        <dbReference type="SMART" id="SM00597"/>
    </source>
</evidence>
<dbReference type="SUPFAM" id="SSF53098">
    <property type="entry name" value="Ribonuclease H-like"/>
    <property type="match status" value="1"/>
</dbReference>
<dbReference type="EMBL" id="JAKMXF010000332">
    <property type="protein sequence ID" value="KAI6648175.1"/>
    <property type="molecule type" value="Genomic_DNA"/>
</dbReference>
<dbReference type="SMART" id="SM00597">
    <property type="entry name" value="ZnF_TTF"/>
    <property type="match status" value="1"/>
</dbReference>
<reference evidence="2 3" key="1">
    <citation type="journal article" date="2023" name="BMC Biol.">
        <title>The compact genome of the sponge Oopsacas minuta (Hexactinellida) is lacking key metazoan core genes.</title>
        <authorList>
            <person name="Santini S."/>
            <person name="Schenkelaars Q."/>
            <person name="Jourda C."/>
            <person name="Duchesne M."/>
            <person name="Belahbib H."/>
            <person name="Rocher C."/>
            <person name="Selva M."/>
            <person name="Riesgo A."/>
            <person name="Vervoort M."/>
            <person name="Leys S.P."/>
            <person name="Kodjabachian L."/>
            <person name="Le Bivic A."/>
            <person name="Borchiellini C."/>
            <person name="Claverie J.M."/>
            <person name="Renard E."/>
        </authorList>
    </citation>
    <scope>NUCLEOTIDE SEQUENCE [LARGE SCALE GENOMIC DNA]</scope>
    <source>
        <strain evidence="2">SPO-2</strain>
    </source>
</reference>
<dbReference type="InterPro" id="IPR006580">
    <property type="entry name" value="Znf_TTF"/>
</dbReference>
<keyword evidence="3" id="KW-1185">Reference proteome</keyword>
<dbReference type="PANTHER" id="PTHR45749:SF21">
    <property type="entry name" value="DUF4371 DOMAIN-CONTAINING PROTEIN"/>
    <property type="match status" value="1"/>
</dbReference>
<evidence type="ECO:0000313" key="2">
    <source>
        <dbReference type="EMBL" id="KAI6648175.1"/>
    </source>
</evidence>
<comment type="caution">
    <text evidence="2">The sequence shown here is derived from an EMBL/GenBank/DDBJ whole genome shotgun (WGS) entry which is preliminary data.</text>
</comment>
<name>A0AAV7JIB3_9METZ</name>
<dbReference type="PANTHER" id="PTHR45749">
    <property type="match status" value="1"/>
</dbReference>
<dbReference type="Pfam" id="PF14291">
    <property type="entry name" value="DUF4371"/>
    <property type="match status" value="1"/>
</dbReference>
<protein>
    <recommendedName>
        <fullName evidence="1">TTF-type domain-containing protein</fullName>
    </recommendedName>
</protein>
<accession>A0AAV7JIB3</accession>
<gene>
    <name evidence="2" type="ORF">LOD99_11984</name>
</gene>